<reference evidence="2" key="1">
    <citation type="journal article" date="2019" name="bioRxiv">
        <title>The Genome of the Zebra Mussel, Dreissena polymorpha: A Resource for Invasive Species Research.</title>
        <authorList>
            <person name="McCartney M.A."/>
            <person name="Auch B."/>
            <person name="Kono T."/>
            <person name="Mallez S."/>
            <person name="Zhang Y."/>
            <person name="Obille A."/>
            <person name="Becker A."/>
            <person name="Abrahante J.E."/>
            <person name="Garbe J."/>
            <person name="Badalamenti J.P."/>
            <person name="Herman A."/>
            <person name="Mangelson H."/>
            <person name="Liachko I."/>
            <person name="Sullivan S."/>
            <person name="Sone E.D."/>
            <person name="Koren S."/>
            <person name="Silverstein K.A.T."/>
            <person name="Beckman K.B."/>
            <person name="Gohl D.M."/>
        </authorList>
    </citation>
    <scope>NUCLEOTIDE SEQUENCE</scope>
    <source>
        <strain evidence="2">Duluth1</strain>
        <tissue evidence="2">Whole animal</tissue>
    </source>
</reference>
<proteinExistence type="predicted"/>
<dbReference type="AlphaFoldDB" id="A0A9D4GH59"/>
<dbReference type="EMBL" id="JAIWYP010000006">
    <property type="protein sequence ID" value="KAH3814920.1"/>
    <property type="molecule type" value="Genomic_DNA"/>
</dbReference>
<evidence type="ECO:0000256" key="1">
    <source>
        <dbReference type="SAM" id="MobiDB-lite"/>
    </source>
</evidence>
<feature type="compositionally biased region" description="Basic and acidic residues" evidence="1">
    <location>
        <begin position="128"/>
        <end position="153"/>
    </location>
</feature>
<dbReference type="Proteomes" id="UP000828390">
    <property type="component" value="Unassembled WGS sequence"/>
</dbReference>
<gene>
    <name evidence="2" type="ORF">DPMN_143437</name>
</gene>
<evidence type="ECO:0000313" key="3">
    <source>
        <dbReference type="Proteomes" id="UP000828390"/>
    </source>
</evidence>
<protein>
    <submittedName>
        <fullName evidence="2">Uncharacterized protein</fullName>
    </submittedName>
</protein>
<accession>A0A9D4GH59</accession>
<feature type="compositionally biased region" description="Polar residues" evidence="1">
    <location>
        <begin position="154"/>
        <end position="169"/>
    </location>
</feature>
<reference evidence="2" key="2">
    <citation type="submission" date="2020-11" db="EMBL/GenBank/DDBJ databases">
        <authorList>
            <person name="McCartney M.A."/>
            <person name="Auch B."/>
            <person name="Kono T."/>
            <person name="Mallez S."/>
            <person name="Becker A."/>
            <person name="Gohl D.M."/>
            <person name="Silverstein K.A.T."/>
            <person name="Koren S."/>
            <person name="Bechman K.B."/>
            <person name="Herman A."/>
            <person name="Abrahante J.E."/>
            <person name="Garbe J."/>
        </authorList>
    </citation>
    <scope>NUCLEOTIDE SEQUENCE</scope>
    <source>
        <strain evidence="2">Duluth1</strain>
        <tissue evidence="2">Whole animal</tissue>
    </source>
</reference>
<comment type="caution">
    <text evidence="2">The sequence shown here is derived from an EMBL/GenBank/DDBJ whole genome shotgun (WGS) entry which is preliminary data.</text>
</comment>
<feature type="region of interest" description="Disordered" evidence="1">
    <location>
        <begin position="128"/>
        <end position="169"/>
    </location>
</feature>
<keyword evidence="3" id="KW-1185">Reference proteome</keyword>
<sequence>MTSRDEVKVGQSVQNLIAGVEDVLRLAAPARDQMIGLQSYMKQLVSVNAGIKKEAYQGLHTDNFPLSENDNPDAVFAEVERMVGFAKEELLRIQAAKNNKIRELEHERRELQENAKRTEEVQRRQIQELKENAKRTEEEQRRQIKKISDENDQLKNTAANQVAQNQKIH</sequence>
<evidence type="ECO:0000313" key="2">
    <source>
        <dbReference type="EMBL" id="KAH3814920.1"/>
    </source>
</evidence>
<name>A0A9D4GH59_DREPO</name>
<organism evidence="2 3">
    <name type="scientific">Dreissena polymorpha</name>
    <name type="common">Zebra mussel</name>
    <name type="synonym">Mytilus polymorpha</name>
    <dbReference type="NCBI Taxonomy" id="45954"/>
    <lineage>
        <taxon>Eukaryota</taxon>
        <taxon>Metazoa</taxon>
        <taxon>Spiralia</taxon>
        <taxon>Lophotrochozoa</taxon>
        <taxon>Mollusca</taxon>
        <taxon>Bivalvia</taxon>
        <taxon>Autobranchia</taxon>
        <taxon>Heteroconchia</taxon>
        <taxon>Euheterodonta</taxon>
        <taxon>Imparidentia</taxon>
        <taxon>Neoheterodontei</taxon>
        <taxon>Myida</taxon>
        <taxon>Dreissenoidea</taxon>
        <taxon>Dreissenidae</taxon>
        <taxon>Dreissena</taxon>
    </lineage>
</organism>